<sequence length="151" mass="16522">MVERGKAQVIVHLDTTTGTARLDDGPEIPATTAERLACDARVQVLLNDRTSTRMYRGRNRRLATPAQIAARTVRDGEGCQFPGCTHTRHLHAHHVVPWWSGGRTDIDNLILVCSFHPTASSTTTATASADWPVDGSSADPMAPRSRPSQRR</sequence>
<keyword evidence="6" id="KW-1185">Reference proteome</keyword>
<dbReference type="Gene3D" id="1.10.30.50">
    <property type="match status" value="1"/>
</dbReference>
<gene>
    <name evidence="5" type="ORF">FHX44_11310</name>
</gene>
<feature type="domain" description="HNH" evidence="3">
    <location>
        <begin position="79"/>
        <end position="114"/>
    </location>
</feature>
<feature type="domain" description="DUF222" evidence="4">
    <location>
        <begin position="6"/>
        <end position="75"/>
    </location>
</feature>
<dbReference type="CDD" id="cd00085">
    <property type="entry name" value="HNHc"/>
    <property type="match status" value="1"/>
</dbReference>
<evidence type="ECO:0000256" key="2">
    <source>
        <dbReference type="SAM" id="MobiDB-lite"/>
    </source>
</evidence>
<evidence type="ECO:0000313" key="6">
    <source>
        <dbReference type="Proteomes" id="UP000321261"/>
    </source>
</evidence>
<dbReference type="InterPro" id="IPR003615">
    <property type="entry name" value="HNH_nuc"/>
</dbReference>
<dbReference type="Pfam" id="PF02720">
    <property type="entry name" value="DUF222"/>
    <property type="match status" value="1"/>
</dbReference>
<protein>
    <submittedName>
        <fullName evidence="5">HNH endonuclease</fullName>
    </submittedName>
</protein>
<dbReference type="AlphaFoldDB" id="A0A561SHT4"/>
<comment type="similarity">
    <text evidence="1">Belongs to the Rv1128c/1148c/1588c/1702c/1945/3466 family.</text>
</comment>
<reference evidence="5 6" key="1">
    <citation type="submission" date="2019-06" db="EMBL/GenBank/DDBJ databases">
        <title>Sequencing the genomes of 1000 actinobacteria strains.</title>
        <authorList>
            <person name="Klenk H.-P."/>
        </authorList>
    </citation>
    <scope>NUCLEOTIDE SEQUENCE [LARGE SCALE GENOMIC DNA]</scope>
    <source>
        <strain evidence="5 6">DSM 45671</strain>
    </source>
</reference>
<name>A0A561SHT4_9PSEU</name>
<dbReference type="InterPro" id="IPR003870">
    <property type="entry name" value="DUF222"/>
</dbReference>
<evidence type="ECO:0000259" key="4">
    <source>
        <dbReference type="Pfam" id="PF02720"/>
    </source>
</evidence>
<keyword evidence="5" id="KW-0255">Endonuclease</keyword>
<comment type="caution">
    <text evidence="5">The sequence shown here is derived from an EMBL/GenBank/DDBJ whole genome shotgun (WGS) entry which is preliminary data.</text>
</comment>
<dbReference type="Proteomes" id="UP000321261">
    <property type="component" value="Unassembled WGS sequence"/>
</dbReference>
<keyword evidence="5" id="KW-0540">Nuclease</keyword>
<keyword evidence="5" id="KW-0378">Hydrolase</keyword>
<dbReference type="GO" id="GO:0008270">
    <property type="term" value="F:zinc ion binding"/>
    <property type="evidence" value="ECO:0007669"/>
    <property type="project" value="InterPro"/>
</dbReference>
<dbReference type="OrthoDB" id="5176970at2"/>
<dbReference type="InterPro" id="IPR002711">
    <property type="entry name" value="HNH"/>
</dbReference>
<proteinExistence type="inferred from homology"/>
<dbReference type="EMBL" id="VIWU01000001">
    <property type="protein sequence ID" value="TWF74430.1"/>
    <property type="molecule type" value="Genomic_DNA"/>
</dbReference>
<evidence type="ECO:0000256" key="1">
    <source>
        <dbReference type="ARBA" id="ARBA00023450"/>
    </source>
</evidence>
<organism evidence="5 6">
    <name type="scientific">Pseudonocardia hierapolitana</name>
    <dbReference type="NCBI Taxonomy" id="1128676"/>
    <lineage>
        <taxon>Bacteria</taxon>
        <taxon>Bacillati</taxon>
        <taxon>Actinomycetota</taxon>
        <taxon>Actinomycetes</taxon>
        <taxon>Pseudonocardiales</taxon>
        <taxon>Pseudonocardiaceae</taxon>
        <taxon>Pseudonocardia</taxon>
    </lineage>
</organism>
<accession>A0A561SHT4</accession>
<dbReference type="GO" id="GO:0003676">
    <property type="term" value="F:nucleic acid binding"/>
    <property type="evidence" value="ECO:0007669"/>
    <property type="project" value="InterPro"/>
</dbReference>
<feature type="region of interest" description="Disordered" evidence="2">
    <location>
        <begin position="122"/>
        <end position="151"/>
    </location>
</feature>
<dbReference type="RefSeq" id="WP_147253801.1">
    <property type="nucleotide sequence ID" value="NZ_VIWU01000001.1"/>
</dbReference>
<dbReference type="GO" id="GO:0004519">
    <property type="term" value="F:endonuclease activity"/>
    <property type="evidence" value="ECO:0007669"/>
    <property type="project" value="UniProtKB-KW"/>
</dbReference>
<evidence type="ECO:0000313" key="5">
    <source>
        <dbReference type="EMBL" id="TWF74430.1"/>
    </source>
</evidence>
<evidence type="ECO:0000259" key="3">
    <source>
        <dbReference type="Pfam" id="PF01844"/>
    </source>
</evidence>
<dbReference type="Pfam" id="PF01844">
    <property type="entry name" value="HNH"/>
    <property type="match status" value="1"/>
</dbReference>